<evidence type="ECO:0000256" key="1">
    <source>
        <dbReference type="ARBA" id="ARBA00004123"/>
    </source>
</evidence>
<accession>A0ABM3KAT3</accession>
<dbReference type="InterPro" id="IPR004875">
    <property type="entry name" value="DDE_SF_endonuclease_dom"/>
</dbReference>
<dbReference type="InterPro" id="IPR050863">
    <property type="entry name" value="CenT-Element_Derived"/>
</dbReference>
<dbReference type="SUPFAM" id="SSF46689">
    <property type="entry name" value="Homeodomain-like"/>
    <property type="match status" value="2"/>
</dbReference>
<reference evidence="4" key="1">
    <citation type="submission" date="2025-05" db="UniProtKB">
        <authorList>
            <consortium name="RefSeq"/>
        </authorList>
    </citation>
    <scope>NUCLEOTIDE SEQUENCE [LARGE SCALE GENOMIC DNA]</scope>
</reference>
<proteinExistence type="predicted"/>
<evidence type="ECO:0000256" key="2">
    <source>
        <dbReference type="ARBA" id="ARBA00023125"/>
    </source>
</evidence>
<dbReference type="Pfam" id="PF03184">
    <property type="entry name" value="DDE_1"/>
    <property type="match status" value="1"/>
</dbReference>
<comment type="subcellular location">
    <subcellularLocation>
        <location evidence="1">Nucleus</location>
    </subcellularLocation>
</comment>
<dbReference type="PANTHER" id="PTHR19303">
    <property type="entry name" value="TRANSPOSON"/>
    <property type="match status" value="1"/>
</dbReference>
<keyword evidence="4" id="KW-1185">Reference proteome</keyword>
<keyword evidence="2" id="KW-0238">DNA-binding</keyword>
<dbReference type="RefSeq" id="XP_049318594.1">
    <property type="nucleotide sequence ID" value="XM_049462637.1"/>
</dbReference>
<reference evidence="5" key="2">
    <citation type="submission" date="2025-08" db="UniProtKB">
        <authorList>
            <consortium name="RefSeq"/>
        </authorList>
    </citation>
    <scope>IDENTIFICATION</scope>
    <source>
        <tissue evidence="5">Adult</tissue>
    </source>
</reference>
<sequence>MAANVKFLAKVMAGNKRKTLSIKEKLKVIAESKTISKPELCSKYGCSSSTLNKILRNAGEIANKSSTRKLSAKRMRQGKEAQVEQALMIWFNQLRSSGAVISSNLMLEKAKQLAVKLKKDFTPTQGWLWRLQKRNGIQLRNIHGEERSTDKENAEIFLSTTLPHIIANYDQVNIFNADESALFFKALPQKTLTHKGQTVKGFKTSKDRLTLLFICNATGEFKEVIVIGKSKSPRCFKNKVLPLKYYSNKKAWMTQEIWGKVLNKLDTQMREQNRKIVLLVDNAACHKISDTLTNINLQFLPPNTTAITQPLDQGIIHCFKAYYRQSIIRKQVAAIERGQTVAEFEKSLNIFQVIHMIKHSFWMVKPESIQNCFKKAKFITTPTDQQFEDTSAEVEKIVKSLAGANTQSSFETYIVCDDDIVCYGNWTDEEIVSSIVDTEADPLQIDNDGSEDEEETEEVLKTASLAEVLHCIHSLRAHFLPKNKYIAEIESMEGDILHNEMSFQTKITNWFFKRNF</sequence>
<evidence type="ECO:0000313" key="5">
    <source>
        <dbReference type="RefSeq" id="XP_049318594.1"/>
    </source>
</evidence>
<dbReference type="PROSITE" id="PS51253">
    <property type="entry name" value="HTH_CENPB"/>
    <property type="match status" value="1"/>
</dbReference>
<organism evidence="4 5">
    <name type="scientific">Bactrocera dorsalis</name>
    <name type="common">Oriental fruit fly</name>
    <name type="synonym">Dacus dorsalis</name>
    <dbReference type="NCBI Taxonomy" id="27457"/>
    <lineage>
        <taxon>Eukaryota</taxon>
        <taxon>Metazoa</taxon>
        <taxon>Ecdysozoa</taxon>
        <taxon>Arthropoda</taxon>
        <taxon>Hexapoda</taxon>
        <taxon>Insecta</taxon>
        <taxon>Pterygota</taxon>
        <taxon>Neoptera</taxon>
        <taxon>Endopterygota</taxon>
        <taxon>Diptera</taxon>
        <taxon>Brachycera</taxon>
        <taxon>Muscomorpha</taxon>
        <taxon>Tephritoidea</taxon>
        <taxon>Tephritidae</taxon>
        <taxon>Bactrocera</taxon>
        <taxon>Bactrocera</taxon>
    </lineage>
</organism>
<name>A0ABM3KAT3_BACDO</name>
<gene>
    <name evidence="5" type="primary">LOC125780357</name>
</gene>
<protein>
    <submittedName>
        <fullName evidence="5">Tigger transposable element-derived protein 6-like</fullName>
    </submittedName>
</protein>
<dbReference type="PANTHER" id="PTHR19303:SF73">
    <property type="entry name" value="PROTEIN PDC2"/>
    <property type="match status" value="1"/>
</dbReference>
<feature type="domain" description="HTH CENPB-type" evidence="3">
    <location>
        <begin position="71"/>
        <end position="141"/>
    </location>
</feature>
<dbReference type="Gene3D" id="1.10.10.60">
    <property type="entry name" value="Homeodomain-like"/>
    <property type="match status" value="2"/>
</dbReference>
<dbReference type="Pfam" id="PF03221">
    <property type="entry name" value="HTH_Tnp_Tc5"/>
    <property type="match status" value="1"/>
</dbReference>
<dbReference type="Proteomes" id="UP001652620">
    <property type="component" value="Chromosome 1"/>
</dbReference>
<dbReference type="InterPro" id="IPR009057">
    <property type="entry name" value="Homeodomain-like_sf"/>
</dbReference>
<dbReference type="InterPro" id="IPR006600">
    <property type="entry name" value="HTH_CenpB_DNA-bd_dom"/>
</dbReference>
<dbReference type="SMART" id="SM00674">
    <property type="entry name" value="CENPB"/>
    <property type="match status" value="1"/>
</dbReference>
<evidence type="ECO:0000259" key="3">
    <source>
        <dbReference type="PROSITE" id="PS51253"/>
    </source>
</evidence>
<evidence type="ECO:0000313" key="4">
    <source>
        <dbReference type="Proteomes" id="UP001652620"/>
    </source>
</evidence>
<dbReference type="GeneID" id="125780357"/>